<dbReference type="RefSeq" id="WP_013679201.1">
    <property type="nucleotide sequence ID" value="NC_015315.1"/>
</dbReference>
<dbReference type="EMBL" id="CP002590">
    <property type="protein sequence ID" value="AEA11865.1"/>
    <property type="molecule type" value="Genomic_DNA"/>
</dbReference>
<sequence>MELEQFFLNNINKILEYLDQDILTIYIRKTVDALVAGYFLMNKFADTAQLRLADWPPESGICLGFRCGGFYMYENEVGVEGSSIKLPTPLPISYIIYKLARSIISLNKDDILELYLGIFSWLVDNCTLRCEDPVELVGELETRRGFSLPFPDKPLGEALSLLTLPLLPGVLGRGIDEDKPLRALDQRRMLDVLDEALGRVYEAGFYPAIADKGLRYIPTEIEPTGRIIELEALLAGFTPDSQGVISYVDNLTKILDEITKSYQNNIINISNTYYIYKLMNYLPYFSKLKDILILRADIGKGFVASLIAPLKESQRLRAIADRLNDIQYIAYDSSILVFVPRDRWPEVVELIK</sequence>
<reference evidence="1 2" key="1">
    <citation type="journal article" date="2011" name="J. Bacteriol.">
        <title>Complete genome sequence of the thermoacidophilic crenarchaeon Thermoproteus uzoniensis 768-20.</title>
        <authorList>
            <person name="Mardanov A.V."/>
            <person name="Gumerov V.M."/>
            <person name="Beletsky A.V."/>
            <person name="Prokofeva M.I."/>
            <person name="Bonch-Osmolovskaya E.A."/>
            <person name="Ravin N.V."/>
            <person name="Skryabin K.G."/>
        </authorList>
    </citation>
    <scope>NUCLEOTIDE SEQUENCE [LARGE SCALE GENOMIC DNA]</scope>
    <source>
        <strain evidence="1 2">768-20</strain>
    </source>
</reference>
<evidence type="ECO:0000313" key="1">
    <source>
        <dbReference type="EMBL" id="AEA11865.1"/>
    </source>
</evidence>
<dbReference type="STRING" id="999630.TUZN_0368"/>
<keyword evidence="2" id="KW-1185">Reference proteome</keyword>
<dbReference type="KEGG" id="tuz:TUZN_0368"/>
<accession>F2L2S7</accession>
<dbReference type="AlphaFoldDB" id="F2L2S7"/>
<evidence type="ECO:0000313" key="2">
    <source>
        <dbReference type="Proteomes" id="UP000008138"/>
    </source>
</evidence>
<name>F2L2S7_THEU7</name>
<protein>
    <submittedName>
        <fullName evidence="1">Uncharacterized protein</fullName>
    </submittedName>
</protein>
<dbReference type="Proteomes" id="UP000008138">
    <property type="component" value="Chromosome"/>
</dbReference>
<reference key="2">
    <citation type="submission" date="2011-03" db="EMBL/GenBank/DDBJ databases">
        <title>Complete genome sequence of the thermoacidophilic crenarchaeon Thermoproteus uzoniensis 768-20.</title>
        <authorList>
            <person name="Mardanov A.V."/>
            <person name="Gumerov V.M."/>
            <person name="Beletsky A.V."/>
            <person name="Prokofeva M.I."/>
            <person name="Bonch-Osmolovskaya E.A."/>
            <person name="Ravin N.V."/>
            <person name="Skryabin K.G."/>
        </authorList>
    </citation>
    <scope>NUCLEOTIDE SEQUENCE</scope>
    <source>
        <strain>768-20</strain>
    </source>
</reference>
<organism evidence="1 2">
    <name type="scientific">Thermoproteus uzoniensis (strain 768-20)</name>
    <dbReference type="NCBI Taxonomy" id="999630"/>
    <lineage>
        <taxon>Archaea</taxon>
        <taxon>Thermoproteota</taxon>
        <taxon>Thermoprotei</taxon>
        <taxon>Thermoproteales</taxon>
        <taxon>Thermoproteaceae</taxon>
        <taxon>Thermoproteus</taxon>
    </lineage>
</organism>
<dbReference type="HOGENOM" id="CLU_788986_0_0_2"/>
<dbReference type="OrthoDB" id="27489at2157"/>
<dbReference type="GeneID" id="10359914"/>
<gene>
    <name evidence="1" type="ordered locus">TUZN_0368</name>
</gene>
<proteinExistence type="predicted"/>
<dbReference type="eggNOG" id="arCOG05692">
    <property type="taxonomic scope" value="Archaea"/>
</dbReference>